<feature type="region of interest" description="Disordered" evidence="1">
    <location>
        <begin position="59"/>
        <end position="86"/>
    </location>
</feature>
<feature type="region of interest" description="Disordered" evidence="1">
    <location>
        <begin position="26"/>
        <end position="46"/>
    </location>
</feature>
<reference evidence="2" key="2">
    <citation type="submission" date="2025-09" db="UniProtKB">
        <authorList>
            <consortium name="Ensembl"/>
        </authorList>
    </citation>
    <scope>IDENTIFICATION</scope>
</reference>
<feature type="compositionally biased region" description="Pro residues" evidence="1">
    <location>
        <begin position="33"/>
        <end position="43"/>
    </location>
</feature>
<keyword evidence="3" id="KW-1185">Reference proteome</keyword>
<evidence type="ECO:0000313" key="2">
    <source>
        <dbReference type="Ensembl" id="ENSABRP00000007331.1"/>
    </source>
</evidence>
<dbReference type="Gene3D" id="3.40.50.12700">
    <property type="match status" value="1"/>
</dbReference>
<sequence>MGMDPLPCRCRAEGGDLEVEEGWRQVPAQPFRQRPPLPAPPSQVPLRNRFEALELERPVGEDEVESLPRRMPRARKPTPRLKTASTKKDTRVIVVGDSLLRGTEGPICRPDPTRREVCCLPGASVRDVARKLPNLVRPSDYYPLLIVQAGSDDIDERSLKAIKRDFRGLGQLVNGAGVQVVFSSIPAVAGRDTERTRKAHLINTWLRGWCQHRNFGFFDHGALYSAPSLMAADGSLSQRGKRILAQELAGLVERALN</sequence>
<accession>A0A8B9BPD3</accession>
<dbReference type="Gene3D" id="3.40.50.12690">
    <property type="match status" value="1"/>
</dbReference>
<dbReference type="Ensembl" id="ENSABRT00000010606.1">
    <property type="protein sequence ID" value="ENSABRP00000007331.1"/>
    <property type="gene ID" value="ENSABRG00000006759.1"/>
</dbReference>
<protein>
    <recommendedName>
        <fullName evidence="4">SGNH hydrolase-type esterase domain-containing protein</fullName>
    </recommendedName>
</protein>
<dbReference type="SUPFAM" id="SSF52266">
    <property type="entry name" value="SGNH hydrolase"/>
    <property type="match status" value="1"/>
</dbReference>
<organism evidence="2 3">
    <name type="scientific">Anser brachyrhynchus</name>
    <name type="common">Pink-footed goose</name>
    <dbReference type="NCBI Taxonomy" id="132585"/>
    <lineage>
        <taxon>Eukaryota</taxon>
        <taxon>Metazoa</taxon>
        <taxon>Chordata</taxon>
        <taxon>Craniata</taxon>
        <taxon>Vertebrata</taxon>
        <taxon>Euteleostomi</taxon>
        <taxon>Archelosauria</taxon>
        <taxon>Archosauria</taxon>
        <taxon>Dinosauria</taxon>
        <taxon>Saurischia</taxon>
        <taxon>Theropoda</taxon>
        <taxon>Coelurosauria</taxon>
        <taxon>Aves</taxon>
        <taxon>Neognathae</taxon>
        <taxon>Galloanserae</taxon>
        <taxon>Anseriformes</taxon>
        <taxon>Anatidae</taxon>
        <taxon>Anserinae</taxon>
        <taxon>Anser</taxon>
    </lineage>
</organism>
<dbReference type="GeneTree" id="ENSGT01140000282870"/>
<dbReference type="Proteomes" id="UP000694426">
    <property type="component" value="Unplaced"/>
</dbReference>
<feature type="compositionally biased region" description="Basic residues" evidence="1">
    <location>
        <begin position="70"/>
        <end position="79"/>
    </location>
</feature>
<reference evidence="2" key="1">
    <citation type="submission" date="2025-08" db="UniProtKB">
        <authorList>
            <consortium name="Ensembl"/>
        </authorList>
    </citation>
    <scope>IDENTIFICATION</scope>
</reference>
<evidence type="ECO:0000256" key="1">
    <source>
        <dbReference type="SAM" id="MobiDB-lite"/>
    </source>
</evidence>
<name>A0A8B9BPD3_9AVES</name>
<dbReference type="AlphaFoldDB" id="A0A8B9BPD3"/>
<evidence type="ECO:0008006" key="4">
    <source>
        <dbReference type="Google" id="ProtNLM"/>
    </source>
</evidence>
<evidence type="ECO:0000313" key="3">
    <source>
        <dbReference type="Proteomes" id="UP000694426"/>
    </source>
</evidence>
<proteinExistence type="predicted"/>
<dbReference type="CDD" id="cd00229">
    <property type="entry name" value="SGNH_hydrolase"/>
    <property type="match status" value="1"/>
</dbReference>